<proteinExistence type="predicted"/>
<dbReference type="Proteomes" id="UP000292052">
    <property type="component" value="Unassembled WGS sequence"/>
</dbReference>
<dbReference type="EMBL" id="QDEB01060018">
    <property type="protein sequence ID" value="RZC36668.1"/>
    <property type="molecule type" value="Genomic_DNA"/>
</dbReference>
<keyword evidence="3" id="KW-1185">Reference proteome</keyword>
<sequence>AYCSKGRVCITLKKTSQLKAEVDITAKENFDFSEALESVYPLLEIVFSYLDYNDLQTASLVKKSWQITANKVLEKRNDVSWITVFRKKRQSYVHYSSNYPYNNISVGIILFNYRSVSLNFLADQVVPYGTEYCVIGCPGVASMFSKKVVNKSSVPLFDSCFIPAIPNVRVSMFYCNPIHMRDDHIKSNEKLKCLLLFCKNGLEDSIYTIFEHLLPEQDFQNVAIGGGIIRRTMLFPQTSDNYKFRKFNTLCIAFAEDIYSESVFNTSSIVINGNNLTSEDFEDQLLKIHLYLDLRLKVKLDGIALIFQTVVMKLKVTNQKNLERDIQLCNISGQL</sequence>
<dbReference type="InterPro" id="IPR036047">
    <property type="entry name" value="F-box-like_dom_sf"/>
</dbReference>
<dbReference type="SUPFAM" id="SSF81383">
    <property type="entry name" value="F-box domain"/>
    <property type="match status" value="1"/>
</dbReference>
<organism evidence="2 3">
    <name type="scientific">Asbolus verrucosus</name>
    <name type="common">Desert ironclad beetle</name>
    <dbReference type="NCBI Taxonomy" id="1661398"/>
    <lineage>
        <taxon>Eukaryota</taxon>
        <taxon>Metazoa</taxon>
        <taxon>Ecdysozoa</taxon>
        <taxon>Arthropoda</taxon>
        <taxon>Hexapoda</taxon>
        <taxon>Insecta</taxon>
        <taxon>Pterygota</taxon>
        <taxon>Neoptera</taxon>
        <taxon>Endopterygota</taxon>
        <taxon>Coleoptera</taxon>
        <taxon>Polyphaga</taxon>
        <taxon>Cucujiformia</taxon>
        <taxon>Tenebrionidae</taxon>
        <taxon>Pimeliinae</taxon>
        <taxon>Asbolus</taxon>
    </lineage>
</organism>
<dbReference type="InterPro" id="IPR026017">
    <property type="entry name" value="Lumazine-bd_dom"/>
</dbReference>
<name>A0A482VW79_ASBVE</name>
<protein>
    <recommendedName>
        <fullName evidence="1">Lumazine-binding domain-containing protein</fullName>
    </recommendedName>
</protein>
<dbReference type="STRING" id="1661398.A0A482VW79"/>
<dbReference type="PROSITE" id="PS51177">
    <property type="entry name" value="LUMAZINE_BIND"/>
    <property type="match status" value="1"/>
</dbReference>
<comment type="caution">
    <text evidence="2">The sequence shown here is derived from an EMBL/GenBank/DDBJ whole genome shotgun (WGS) entry which is preliminary data.</text>
</comment>
<reference evidence="2 3" key="1">
    <citation type="submission" date="2017-03" db="EMBL/GenBank/DDBJ databases">
        <title>Genome of the blue death feigning beetle - Asbolus verrucosus.</title>
        <authorList>
            <person name="Rider S.D."/>
        </authorList>
    </citation>
    <scope>NUCLEOTIDE SEQUENCE [LARGE SCALE GENOMIC DNA]</scope>
    <source>
        <strain evidence="2">Butters</strain>
        <tissue evidence="2">Head and leg muscle</tissue>
    </source>
</reference>
<dbReference type="AlphaFoldDB" id="A0A482VW79"/>
<accession>A0A482VW79</accession>
<evidence type="ECO:0000259" key="1">
    <source>
        <dbReference type="PROSITE" id="PS51177"/>
    </source>
</evidence>
<feature type="domain" description="Lumazine-binding" evidence="1">
    <location>
        <begin position="224"/>
        <end position="335"/>
    </location>
</feature>
<gene>
    <name evidence="2" type="ORF">BDFB_003077</name>
</gene>
<feature type="non-terminal residue" evidence="2">
    <location>
        <position position="1"/>
    </location>
</feature>
<dbReference type="OrthoDB" id="199913at2759"/>
<evidence type="ECO:0000313" key="3">
    <source>
        <dbReference type="Proteomes" id="UP000292052"/>
    </source>
</evidence>
<evidence type="ECO:0000313" key="2">
    <source>
        <dbReference type="EMBL" id="RZC36668.1"/>
    </source>
</evidence>